<dbReference type="Proteomes" id="UP000287651">
    <property type="component" value="Unassembled WGS sequence"/>
</dbReference>
<dbReference type="EMBL" id="AMZH03015280">
    <property type="protein sequence ID" value="RRT46308.1"/>
    <property type="molecule type" value="Genomic_DNA"/>
</dbReference>
<gene>
    <name evidence="1" type="ORF">B296_00040307</name>
</gene>
<evidence type="ECO:0000313" key="2">
    <source>
        <dbReference type="Proteomes" id="UP000287651"/>
    </source>
</evidence>
<evidence type="ECO:0000313" key="1">
    <source>
        <dbReference type="EMBL" id="RRT46308.1"/>
    </source>
</evidence>
<protein>
    <submittedName>
        <fullName evidence="1">Uncharacterized protein</fullName>
    </submittedName>
</protein>
<reference evidence="1 2" key="1">
    <citation type="journal article" date="2014" name="Agronomy (Basel)">
        <title>A Draft Genome Sequence for Ensete ventricosum, the Drought-Tolerant Tree Against Hunger.</title>
        <authorList>
            <person name="Harrison J."/>
            <person name="Moore K.A."/>
            <person name="Paszkiewicz K."/>
            <person name="Jones T."/>
            <person name="Grant M."/>
            <person name="Ambacheew D."/>
            <person name="Muzemil S."/>
            <person name="Studholme D.J."/>
        </authorList>
    </citation>
    <scope>NUCLEOTIDE SEQUENCE [LARGE SCALE GENOMIC DNA]</scope>
</reference>
<dbReference type="AlphaFoldDB" id="A0A426Y3F0"/>
<organism evidence="1 2">
    <name type="scientific">Ensete ventricosum</name>
    <name type="common">Abyssinian banana</name>
    <name type="synonym">Musa ensete</name>
    <dbReference type="NCBI Taxonomy" id="4639"/>
    <lineage>
        <taxon>Eukaryota</taxon>
        <taxon>Viridiplantae</taxon>
        <taxon>Streptophyta</taxon>
        <taxon>Embryophyta</taxon>
        <taxon>Tracheophyta</taxon>
        <taxon>Spermatophyta</taxon>
        <taxon>Magnoliopsida</taxon>
        <taxon>Liliopsida</taxon>
        <taxon>Zingiberales</taxon>
        <taxon>Musaceae</taxon>
        <taxon>Ensete</taxon>
    </lineage>
</organism>
<proteinExistence type="predicted"/>
<sequence length="96" mass="11475">MHRVDAFWNSSGVCRKLAKGEWRLDSPYRRIRATTNRCRRVNRSDDGWTARTTDYGRQPTVDDRLNHPERQVNRPYLVFPGMFDFWLQESEATWGL</sequence>
<comment type="caution">
    <text evidence="1">The sequence shown here is derived from an EMBL/GenBank/DDBJ whole genome shotgun (WGS) entry which is preliminary data.</text>
</comment>
<accession>A0A426Y3F0</accession>
<name>A0A426Y3F0_ENSVE</name>